<evidence type="ECO:0000256" key="1">
    <source>
        <dbReference type="SAM" id="Phobius"/>
    </source>
</evidence>
<comment type="caution">
    <text evidence="2">The sequence shown here is derived from an EMBL/GenBank/DDBJ whole genome shotgun (WGS) entry which is preliminary data.</text>
</comment>
<gene>
    <name evidence="2" type="ORF">S06H3_51726</name>
</gene>
<dbReference type="AlphaFoldDB" id="X1N3P1"/>
<feature type="transmembrane region" description="Helical" evidence="1">
    <location>
        <begin position="56"/>
        <end position="79"/>
    </location>
</feature>
<dbReference type="InterPro" id="IPR024399">
    <property type="entry name" value="DUF2628"/>
</dbReference>
<sequence length="142" mass="17015">MMEIMIEITLKIKYEEKEFVSMSRKFFFCGIRIIPITIYVFAFIFGFVYLFYMNKIYYGIFFISLGLILIAITMIRYYVLPARKFRSNPQFQKEATITFSEDDVHAKLEKIGETKKQWNIYNKAMEDKNNYYLSLRSSVFTG</sequence>
<dbReference type="Pfam" id="PF10947">
    <property type="entry name" value="DUF2628"/>
    <property type="match status" value="1"/>
</dbReference>
<reference evidence="2" key="1">
    <citation type="journal article" date="2014" name="Front. Microbiol.">
        <title>High frequency of phylogenetically diverse reductive dehalogenase-homologous genes in deep subseafloor sedimentary metagenomes.</title>
        <authorList>
            <person name="Kawai M."/>
            <person name="Futagami T."/>
            <person name="Toyoda A."/>
            <person name="Takaki Y."/>
            <person name="Nishi S."/>
            <person name="Hori S."/>
            <person name="Arai W."/>
            <person name="Tsubouchi T."/>
            <person name="Morono Y."/>
            <person name="Uchiyama I."/>
            <person name="Ito T."/>
            <person name="Fujiyama A."/>
            <person name="Inagaki F."/>
            <person name="Takami H."/>
        </authorList>
    </citation>
    <scope>NUCLEOTIDE SEQUENCE</scope>
    <source>
        <strain evidence="2">Expedition CK06-06</strain>
    </source>
</reference>
<dbReference type="EMBL" id="BARV01032844">
    <property type="protein sequence ID" value="GAI38632.1"/>
    <property type="molecule type" value="Genomic_DNA"/>
</dbReference>
<protein>
    <recommendedName>
        <fullName evidence="3">YcxB-like protein domain-containing protein</fullName>
    </recommendedName>
</protein>
<accession>X1N3P1</accession>
<keyword evidence="1" id="KW-1133">Transmembrane helix</keyword>
<organism evidence="2">
    <name type="scientific">marine sediment metagenome</name>
    <dbReference type="NCBI Taxonomy" id="412755"/>
    <lineage>
        <taxon>unclassified sequences</taxon>
        <taxon>metagenomes</taxon>
        <taxon>ecological metagenomes</taxon>
    </lineage>
</organism>
<keyword evidence="1" id="KW-0812">Transmembrane</keyword>
<feature type="transmembrane region" description="Helical" evidence="1">
    <location>
        <begin position="26"/>
        <end position="50"/>
    </location>
</feature>
<keyword evidence="1" id="KW-0472">Membrane</keyword>
<name>X1N3P1_9ZZZZ</name>
<evidence type="ECO:0008006" key="3">
    <source>
        <dbReference type="Google" id="ProtNLM"/>
    </source>
</evidence>
<proteinExistence type="predicted"/>
<evidence type="ECO:0000313" key="2">
    <source>
        <dbReference type="EMBL" id="GAI38632.1"/>
    </source>
</evidence>